<dbReference type="Proteomes" id="UP001204746">
    <property type="component" value="Unassembled WGS sequence"/>
</dbReference>
<protein>
    <submittedName>
        <fullName evidence="2">Uncharacterized protein</fullName>
    </submittedName>
</protein>
<name>A0ABT1URH3_9ACTN</name>
<feature type="region of interest" description="Disordered" evidence="1">
    <location>
        <begin position="25"/>
        <end position="49"/>
    </location>
</feature>
<comment type="caution">
    <text evidence="2">The sequence shown here is derived from an EMBL/GenBank/DDBJ whole genome shotgun (WGS) entry which is preliminary data.</text>
</comment>
<evidence type="ECO:0000313" key="3">
    <source>
        <dbReference type="Proteomes" id="UP001204746"/>
    </source>
</evidence>
<sequence length="49" mass="5660">MRDAHITHVIAYEYDRTTCLTRTTSTAHHPLHQHAPRTTRTARLGRNPP</sequence>
<dbReference type="EMBL" id="JANIAA010000002">
    <property type="protein sequence ID" value="MCQ8187699.1"/>
    <property type="molecule type" value="Genomic_DNA"/>
</dbReference>
<keyword evidence="3" id="KW-1185">Reference proteome</keyword>
<gene>
    <name evidence="2" type="ORF">NP777_05395</name>
</gene>
<dbReference type="RefSeq" id="WP_256648879.1">
    <property type="nucleotide sequence ID" value="NZ_JANIAA010000002.1"/>
</dbReference>
<evidence type="ECO:0000313" key="2">
    <source>
        <dbReference type="EMBL" id="MCQ8187699.1"/>
    </source>
</evidence>
<reference evidence="2 3" key="1">
    <citation type="submission" date="2022-07" db="EMBL/GenBank/DDBJ databases">
        <authorList>
            <person name="Phongsopitanun W."/>
            <person name="Tanasupawat S."/>
        </authorList>
    </citation>
    <scope>NUCLEOTIDE SEQUENCE [LARGE SCALE GENOMIC DNA]</scope>
    <source>
        <strain evidence="2 3">RCU-064</strain>
    </source>
</reference>
<organism evidence="2 3">
    <name type="scientific">Streptomyces rugosispiralis</name>
    <dbReference type="NCBI Taxonomy" id="2967341"/>
    <lineage>
        <taxon>Bacteria</taxon>
        <taxon>Bacillati</taxon>
        <taxon>Actinomycetota</taxon>
        <taxon>Actinomycetes</taxon>
        <taxon>Kitasatosporales</taxon>
        <taxon>Streptomycetaceae</taxon>
        <taxon>Streptomyces</taxon>
    </lineage>
</organism>
<evidence type="ECO:0000256" key="1">
    <source>
        <dbReference type="SAM" id="MobiDB-lite"/>
    </source>
</evidence>
<accession>A0ABT1URH3</accession>
<proteinExistence type="predicted"/>